<feature type="region of interest" description="Disordered" evidence="1">
    <location>
        <begin position="58"/>
        <end position="81"/>
    </location>
</feature>
<sequence>MRQMPEDRLTPLHPAVGGRAASLRAAQLGAVVVCLVRAIEAEAETLSLVFATAVGVGGDESSQAKSGEEKLSDVHVCRCNE</sequence>
<dbReference type="AlphaFoldDB" id="A0A4R8QAD3"/>
<proteinExistence type="predicted"/>
<evidence type="ECO:0000313" key="2">
    <source>
        <dbReference type="EMBL" id="TDZ30763.1"/>
    </source>
</evidence>
<evidence type="ECO:0000313" key="3">
    <source>
        <dbReference type="Proteomes" id="UP000295703"/>
    </source>
</evidence>
<gene>
    <name evidence="2" type="ORF">CTRI78_v011858</name>
</gene>
<dbReference type="Proteomes" id="UP000295703">
    <property type="component" value="Unassembled WGS sequence"/>
</dbReference>
<evidence type="ECO:0000256" key="1">
    <source>
        <dbReference type="SAM" id="MobiDB-lite"/>
    </source>
</evidence>
<dbReference type="EMBL" id="RYZW01000697">
    <property type="protein sequence ID" value="TDZ30763.1"/>
    <property type="molecule type" value="Genomic_DNA"/>
</dbReference>
<comment type="caution">
    <text evidence="2">The sequence shown here is derived from an EMBL/GenBank/DDBJ whole genome shotgun (WGS) entry which is preliminary data.</text>
</comment>
<organism evidence="2 3">
    <name type="scientific">Colletotrichum trifolii</name>
    <dbReference type="NCBI Taxonomy" id="5466"/>
    <lineage>
        <taxon>Eukaryota</taxon>
        <taxon>Fungi</taxon>
        <taxon>Dikarya</taxon>
        <taxon>Ascomycota</taxon>
        <taxon>Pezizomycotina</taxon>
        <taxon>Sordariomycetes</taxon>
        <taxon>Hypocreomycetidae</taxon>
        <taxon>Glomerellales</taxon>
        <taxon>Glomerellaceae</taxon>
        <taxon>Colletotrichum</taxon>
        <taxon>Colletotrichum orbiculare species complex</taxon>
    </lineage>
</organism>
<reference evidence="2 3" key="1">
    <citation type="submission" date="2018-12" db="EMBL/GenBank/DDBJ databases">
        <title>Genome sequence and assembly of Colletotrichum trifolii.</title>
        <authorList>
            <person name="Gan P."/>
            <person name="Shirasu K."/>
        </authorList>
    </citation>
    <scope>NUCLEOTIDE SEQUENCE [LARGE SCALE GENOMIC DNA]</scope>
    <source>
        <strain evidence="2 3">543-2</strain>
    </source>
</reference>
<name>A0A4R8QAD3_COLTR</name>
<keyword evidence="3" id="KW-1185">Reference proteome</keyword>
<protein>
    <submittedName>
        <fullName evidence="2">Uncharacterized protein</fullName>
    </submittedName>
</protein>
<accession>A0A4R8QAD3</accession>
<feature type="compositionally biased region" description="Basic and acidic residues" evidence="1">
    <location>
        <begin position="66"/>
        <end position="81"/>
    </location>
</feature>